<dbReference type="InterPro" id="IPR043128">
    <property type="entry name" value="Rev_trsase/Diguanyl_cyclase"/>
</dbReference>
<feature type="transmembrane region" description="Helical" evidence="1">
    <location>
        <begin position="192"/>
        <end position="215"/>
    </location>
</feature>
<accession>A0A1I6HKJ5</accession>
<sequence length="683" mass="75470">MQFVRKYAYRALKLLTLRRPERLWVHSCVALLIILGLLGATNYINRNIIERQLIAETGIKNTQAQITYAQEILLIAERMTSGSITSAGPIKKAVAQFERTYAMTVSSTSWTDAQNAHYFGPTDPLHTQVIAYAGLASRLGAASPVQYAGLTRQLNDLYATRGLGNGLHAAAALMEREARADAVRLSDWQRNVLFVSAFALLAEAIFIFVPTHLAVQSTIRKLHHQTKTLRDSQGELRAMNRKLEQIAHQDPLTGLPNRTQLATYLRRMNRREKSIGLVVLYVGLDNFKAVNNSAGHDFGDGLLIAVGQALQNCVDDDNIVARVGGDEFVIVSHEPAQVMIERIRASLADPFEIKSRRIPIYASIGYLTLTTNTQDPINIIADASIAVQTAKHLGENKTLQFQRSLRDDVENMRTLQAELADAIRKGDIEPWFQPQIRLCDGQLHGAEVLARWRHPTRGLLTPDRFIPAAERAGLVVDMDHSIWRAAMAHAVLWQREDLWRPCISLNAAPDTISDPHLIERLLLEMQRSGLQVDQIIIEVLETTLINGADDMAAINIDGLSECGISLELDDFGTGYASLAKLTQLPLDGIKLDRSLVAPLPEARADSIVRAILALASELGLQVIAEGIEESIQAQHLNERGCAIGQGYGYAKPMPAEEFRVWLKAHAKVPLFLAPPVVQISASP</sequence>
<dbReference type="Gene3D" id="3.20.20.450">
    <property type="entry name" value="EAL domain"/>
    <property type="match status" value="1"/>
</dbReference>
<dbReference type="NCBIfam" id="TIGR00254">
    <property type="entry name" value="GGDEF"/>
    <property type="match status" value="1"/>
</dbReference>
<evidence type="ECO:0000259" key="3">
    <source>
        <dbReference type="PROSITE" id="PS50887"/>
    </source>
</evidence>
<dbReference type="RefSeq" id="WP_090201245.1">
    <property type="nucleotide sequence ID" value="NZ_FOYP01000002.1"/>
</dbReference>
<dbReference type="SUPFAM" id="SSF141868">
    <property type="entry name" value="EAL domain-like"/>
    <property type="match status" value="1"/>
</dbReference>
<dbReference type="Proteomes" id="UP000199478">
    <property type="component" value="Unassembled WGS sequence"/>
</dbReference>
<dbReference type="InterPro" id="IPR050706">
    <property type="entry name" value="Cyclic-di-GMP_PDE-like"/>
</dbReference>
<reference evidence="5" key="1">
    <citation type="submission" date="2016-10" db="EMBL/GenBank/DDBJ databases">
        <authorList>
            <person name="Varghese N."/>
            <person name="Submissions S."/>
        </authorList>
    </citation>
    <scope>NUCLEOTIDE SEQUENCE [LARGE SCALE GENOMIC DNA]</scope>
    <source>
        <strain evidence="5">DSM 26879</strain>
    </source>
</reference>
<feature type="domain" description="GGDEF" evidence="3">
    <location>
        <begin position="275"/>
        <end position="403"/>
    </location>
</feature>
<gene>
    <name evidence="4" type="ORF">SAMN04488005_2800</name>
</gene>
<keyword evidence="1" id="KW-1133">Transmembrane helix</keyword>
<dbReference type="CDD" id="cd01948">
    <property type="entry name" value="EAL"/>
    <property type="match status" value="1"/>
</dbReference>
<dbReference type="PROSITE" id="PS50883">
    <property type="entry name" value="EAL"/>
    <property type="match status" value="1"/>
</dbReference>
<dbReference type="PANTHER" id="PTHR33121:SF70">
    <property type="entry name" value="SIGNALING PROTEIN YKOW"/>
    <property type="match status" value="1"/>
</dbReference>
<dbReference type="InterPro" id="IPR001633">
    <property type="entry name" value="EAL_dom"/>
</dbReference>
<evidence type="ECO:0000313" key="5">
    <source>
        <dbReference type="Proteomes" id="UP000199478"/>
    </source>
</evidence>
<dbReference type="Gene3D" id="3.30.70.270">
    <property type="match status" value="1"/>
</dbReference>
<keyword evidence="1" id="KW-0812">Transmembrane</keyword>
<keyword evidence="5" id="KW-1185">Reference proteome</keyword>
<dbReference type="EMBL" id="FOYP01000002">
    <property type="protein sequence ID" value="SFR54918.1"/>
    <property type="molecule type" value="Genomic_DNA"/>
</dbReference>
<dbReference type="AlphaFoldDB" id="A0A1I6HKJ5"/>
<dbReference type="Pfam" id="PF00990">
    <property type="entry name" value="GGDEF"/>
    <property type="match status" value="1"/>
</dbReference>
<dbReference type="InterPro" id="IPR035919">
    <property type="entry name" value="EAL_sf"/>
</dbReference>
<dbReference type="InterPro" id="IPR029787">
    <property type="entry name" value="Nucleotide_cyclase"/>
</dbReference>
<feature type="domain" description="EAL" evidence="2">
    <location>
        <begin position="412"/>
        <end position="666"/>
    </location>
</feature>
<evidence type="ECO:0000259" key="2">
    <source>
        <dbReference type="PROSITE" id="PS50883"/>
    </source>
</evidence>
<dbReference type="PANTHER" id="PTHR33121">
    <property type="entry name" value="CYCLIC DI-GMP PHOSPHODIESTERASE PDEF"/>
    <property type="match status" value="1"/>
</dbReference>
<dbReference type="SMART" id="SM00267">
    <property type="entry name" value="GGDEF"/>
    <property type="match status" value="1"/>
</dbReference>
<dbReference type="InterPro" id="IPR000160">
    <property type="entry name" value="GGDEF_dom"/>
</dbReference>
<evidence type="ECO:0000313" key="4">
    <source>
        <dbReference type="EMBL" id="SFR54918.1"/>
    </source>
</evidence>
<keyword evidence="1" id="KW-0472">Membrane</keyword>
<dbReference type="Pfam" id="PF00563">
    <property type="entry name" value="EAL"/>
    <property type="match status" value="1"/>
</dbReference>
<feature type="transmembrane region" description="Helical" evidence="1">
    <location>
        <begin position="23"/>
        <end position="44"/>
    </location>
</feature>
<evidence type="ECO:0000256" key="1">
    <source>
        <dbReference type="SAM" id="Phobius"/>
    </source>
</evidence>
<proteinExistence type="predicted"/>
<dbReference type="GO" id="GO:0071111">
    <property type="term" value="F:cyclic-guanylate-specific phosphodiesterase activity"/>
    <property type="evidence" value="ECO:0007669"/>
    <property type="project" value="InterPro"/>
</dbReference>
<dbReference type="OrthoDB" id="9814202at2"/>
<protein>
    <submittedName>
        <fullName evidence="4">Diguanylate cyclase/phosphodiesterase</fullName>
    </submittedName>
</protein>
<dbReference type="SUPFAM" id="SSF55073">
    <property type="entry name" value="Nucleotide cyclase"/>
    <property type="match status" value="1"/>
</dbReference>
<organism evidence="4 5">
    <name type="scientific">Yoonia tamlensis</name>
    <dbReference type="NCBI Taxonomy" id="390270"/>
    <lineage>
        <taxon>Bacteria</taxon>
        <taxon>Pseudomonadati</taxon>
        <taxon>Pseudomonadota</taxon>
        <taxon>Alphaproteobacteria</taxon>
        <taxon>Rhodobacterales</taxon>
        <taxon>Paracoccaceae</taxon>
        <taxon>Yoonia</taxon>
    </lineage>
</organism>
<dbReference type="STRING" id="390270.SAMN04488005_2800"/>
<dbReference type="SMART" id="SM00052">
    <property type="entry name" value="EAL"/>
    <property type="match status" value="1"/>
</dbReference>
<dbReference type="CDD" id="cd01949">
    <property type="entry name" value="GGDEF"/>
    <property type="match status" value="1"/>
</dbReference>
<dbReference type="PROSITE" id="PS50887">
    <property type="entry name" value="GGDEF"/>
    <property type="match status" value="1"/>
</dbReference>
<name>A0A1I6HKJ5_9RHOB</name>